<accession>A0A250IE99</accession>
<dbReference type="KEGG" id="mbd:MEBOL_003550"/>
<proteinExistence type="predicted"/>
<evidence type="ECO:0000313" key="2">
    <source>
        <dbReference type="Proteomes" id="UP000217289"/>
    </source>
</evidence>
<keyword evidence="2" id="KW-1185">Reference proteome</keyword>
<dbReference type="EMBL" id="CP022163">
    <property type="protein sequence ID" value="ATB30095.1"/>
    <property type="molecule type" value="Genomic_DNA"/>
</dbReference>
<evidence type="ECO:0000313" key="1">
    <source>
        <dbReference type="EMBL" id="ATB30095.1"/>
    </source>
</evidence>
<name>A0A250IE99_9BACT</name>
<sequence>MEAFSALEYDRKGRKKFDRQVDEQISQLRRDNTSLNASAMIKSLEQAKLQHADLMNDVQDRLFDLLRELSSQATVVDTNPQTLLAALDNELIEGEPTDNLILHTILHHSQQRAAETKAFLSENTKSFEQPEVRAALVSSGIKFFSNSRSFLEWGSRHPSGF</sequence>
<organism evidence="1 2">
    <name type="scientific">Melittangium boletus DSM 14713</name>
    <dbReference type="NCBI Taxonomy" id="1294270"/>
    <lineage>
        <taxon>Bacteria</taxon>
        <taxon>Pseudomonadati</taxon>
        <taxon>Myxococcota</taxon>
        <taxon>Myxococcia</taxon>
        <taxon>Myxococcales</taxon>
        <taxon>Cystobacterineae</taxon>
        <taxon>Archangiaceae</taxon>
        <taxon>Melittangium</taxon>
    </lineage>
</organism>
<protein>
    <submittedName>
        <fullName evidence="1">Uncharacterized protein</fullName>
    </submittedName>
</protein>
<reference evidence="1 2" key="1">
    <citation type="submission" date="2017-06" db="EMBL/GenBank/DDBJ databases">
        <authorList>
            <person name="Kim H.J."/>
            <person name="Triplett B.A."/>
        </authorList>
    </citation>
    <scope>NUCLEOTIDE SEQUENCE [LARGE SCALE GENOMIC DNA]</scope>
    <source>
        <strain evidence="1 2">DSM 14713</strain>
    </source>
</reference>
<dbReference type="AlphaFoldDB" id="A0A250IE99"/>
<dbReference type="Proteomes" id="UP000217289">
    <property type="component" value="Chromosome"/>
</dbReference>
<gene>
    <name evidence="1" type="ORF">MEBOL_003550</name>
</gene>